<feature type="compositionally biased region" description="Basic residues" evidence="1">
    <location>
        <begin position="649"/>
        <end position="658"/>
    </location>
</feature>
<feature type="compositionally biased region" description="Polar residues" evidence="1">
    <location>
        <begin position="970"/>
        <end position="980"/>
    </location>
</feature>
<dbReference type="SMART" id="SM01349">
    <property type="entry name" value="TOG"/>
    <property type="match status" value="2"/>
</dbReference>
<feature type="compositionally biased region" description="Basic and acidic residues" evidence="1">
    <location>
        <begin position="960"/>
        <end position="969"/>
    </location>
</feature>
<feature type="region of interest" description="Disordered" evidence="1">
    <location>
        <begin position="532"/>
        <end position="685"/>
    </location>
</feature>
<dbReference type="InterPro" id="IPR016024">
    <property type="entry name" value="ARM-type_fold"/>
</dbReference>
<dbReference type="SUPFAM" id="SSF48371">
    <property type="entry name" value="ARM repeat"/>
    <property type="match status" value="2"/>
</dbReference>
<dbReference type="PANTHER" id="PTHR21567:SF9">
    <property type="entry name" value="CLIP-ASSOCIATING PROTEIN"/>
    <property type="match status" value="1"/>
</dbReference>
<protein>
    <submittedName>
        <fullName evidence="3">Oidioi.mRNA.OKI2018_I69.PAR.g12995.t1.cds</fullName>
    </submittedName>
</protein>
<evidence type="ECO:0000313" key="3">
    <source>
        <dbReference type="EMBL" id="CAG5091353.1"/>
    </source>
</evidence>
<accession>A0ABN7S648</accession>
<dbReference type="Pfam" id="PF12348">
    <property type="entry name" value="CLASP_N"/>
    <property type="match status" value="1"/>
</dbReference>
<feature type="compositionally biased region" description="Basic and acidic residues" evidence="1">
    <location>
        <begin position="673"/>
        <end position="685"/>
    </location>
</feature>
<dbReference type="Proteomes" id="UP001158576">
    <property type="component" value="Chromosome PAR"/>
</dbReference>
<dbReference type="PANTHER" id="PTHR21567">
    <property type="entry name" value="CLASP"/>
    <property type="match status" value="1"/>
</dbReference>
<sequence length="1226" mass="134738">MDSDQLLEKLLRLNTVSLRVEKGQSLVDEISQTGLNVRQGRLPDNEETRCVSDIATNWIGSSNHRVSLQGIDLLSIVVGYMGTKFRALLTKCDVQLIAKMGDQQIQDPAIQMFLNIFQAAYDGPEALAMERILKQAWGHKVWRVREGGCHLLRHTLDKFPSKAKEVGFSKLVGDLLRLIDDDRQVDVREAGIEAICAGYRCFGNRLKCDLTKRNPKRLYNIIAKMDEVIIDPAIISSNKTPSRPSSRPGSRTPSASGRRVGSSTLTRLRPNASGDSEKLAAGEVGIAELEREYNEGLPDPNKLDFSPRGIDSIINSITSNLTANSTDWEVRIKELRMLRLLGMERILAGFAGTELRKLAPSLNTALNDLRSQVTREACVTIGSMAQNLSTVNFGSLVNLIMPNLLKLIPNSAKIMASSAVACCHVIIRDCPYHKLVPHITEQVRDSKSVVVRKKCTLMLCLMVKSKDWSVDELKKVLEELRTAICKSLQDPDSGVRQYSRDLFHYFNDKFPAEASLIKSSMPSNVQKLLNSAGLKRSDSQDSIASTGSVASSRGSLNRIASSLGSRSGARTPKTPTLGSRTRSDLGPVNAKFSTMNPYTKPSTPSNKYKHVQSRYSQKSLGTPGRTTSQPGSRSNSPPHSLTGSTTRRTPSRIPRHGSRSASRTGSRQGSRAGSREGSPDSIYYDRKMLPSGAAGQRLLSNLLGVQSDINPSHAISQLIGATTNADRKQALATIETMCEQRLSLNKTDMRRLVDIMQKMINGSAGSDKIISHVFRVIPKILSAHAREEPVKEWLYVLLLGILKRLGSLLGQDRHAALEVLDSIKSEFPKELIYSRLRKFLVDPGVTQPTYGQKAATLRFLRELISYLDSTMLENCSETRLVMSKLVGWSCEQKSMEVRREAAAAIQALFALNPAQFSAALNDLPKTFQDGATKVLREQSPLTQSTFPSSQPSSLPSTSSSDRKSYERKSSYGSLGSNHYSRTTERYSTPERTSARASPAPSSVKDEIRNISEQITMMNFSGEMDDDSEFLKAEQALLDLDSTVQHGILEPTDLLNRPGSATKPNPILEALHLLQRGDPDSLKAGLNTLRDILREDSSSIDDKLINRTLTHLVEVAENKDNSTQDRLVSVHCIKDLAQNKGSALTPEAVEACVKKIILIKVDVESTAGVKQADSLPRSLTAAATGLLCTVSIWKCFGILAPGVADVNPINRDSIDIARQVVEVKKLS</sequence>
<feature type="compositionally biased region" description="Polar residues" evidence="1">
    <location>
        <begin position="591"/>
        <end position="606"/>
    </location>
</feature>
<dbReference type="InterPro" id="IPR024395">
    <property type="entry name" value="CLASP_N_dom"/>
</dbReference>
<feature type="compositionally biased region" description="Polar residues" evidence="1">
    <location>
        <begin position="540"/>
        <end position="565"/>
    </location>
</feature>
<feature type="compositionally biased region" description="Polar residues" evidence="1">
    <location>
        <begin position="659"/>
        <end position="671"/>
    </location>
</feature>
<evidence type="ECO:0000259" key="2">
    <source>
        <dbReference type="SMART" id="SM01349"/>
    </source>
</evidence>
<feature type="compositionally biased region" description="Low complexity" evidence="1">
    <location>
        <begin position="940"/>
        <end position="959"/>
    </location>
</feature>
<dbReference type="Gene3D" id="1.25.10.10">
    <property type="entry name" value="Leucine-rich Repeat Variant"/>
    <property type="match status" value="3"/>
</dbReference>
<feature type="domain" description="TOG" evidence="2">
    <location>
        <begin position="304"/>
        <end position="538"/>
    </location>
</feature>
<feature type="compositionally biased region" description="Low complexity" evidence="1">
    <location>
        <begin position="240"/>
        <end position="259"/>
    </location>
</feature>
<evidence type="ECO:0000313" key="4">
    <source>
        <dbReference type="Proteomes" id="UP001158576"/>
    </source>
</evidence>
<feature type="region of interest" description="Disordered" evidence="1">
    <location>
        <begin position="940"/>
        <end position="1005"/>
    </location>
</feature>
<evidence type="ECO:0000256" key="1">
    <source>
        <dbReference type="SAM" id="MobiDB-lite"/>
    </source>
</evidence>
<dbReference type="InterPro" id="IPR034085">
    <property type="entry name" value="TOG"/>
</dbReference>
<dbReference type="EMBL" id="OU015568">
    <property type="protein sequence ID" value="CAG5091353.1"/>
    <property type="molecule type" value="Genomic_DNA"/>
</dbReference>
<proteinExistence type="predicted"/>
<keyword evidence="4" id="KW-1185">Reference proteome</keyword>
<gene>
    <name evidence="3" type="ORF">OKIOD_LOCUS4553</name>
</gene>
<reference evidence="3 4" key="1">
    <citation type="submission" date="2021-04" db="EMBL/GenBank/DDBJ databases">
        <authorList>
            <person name="Bliznina A."/>
        </authorList>
    </citation>
    <scope>NUCLEOTIDE SEQUENCE [LARGE SCALE GENOMIC DNA]</scope>
</reference>
<feature type="region of interest" description="Disordered" evidence="1">
    <location>
        <begin position="235"/>
        <end position="277"/>
    </location>
</feature>
<name>A0ABN7S648_OIKDI</name>
<dbReference type="InterPro" id="IPR011989">
    <property type="entry name" value="ARM-like"/>
</dbReference>
<feature type="domain" description="TOG" evidence="2">
    <location>
        <begin position="5"/>
        <end position="233"/>
    </location>
</feature>
<organism evidence="3 4">
    <name type="scientific">Oikopleura dioica</name>
    <name type="common">Tunicate</name>
    <dbReference type="NCBI Taxonomy" id="34765"/>
    <lineage>
        <taxon>Eukaryota</taxon>
        <taxon>Metazoa</taxon>
        <taxon>Chordata</taxon>
        <taxon>Tunicata</taxon>
        <taxon>Appendicularia</taxon>
        <taxon>Copelata</taxon>
        <taxon>Oikopleuridae</taxon>
        <taxon>Oikopleura</taxon>
    </lineage>
</organism>
<feature type="compositionally biased region" description="Polar residues" evidence="1">
    <location>
        <begin position="613"/>
        <end position="641"/>
    </location>
</feature>